<evidence type="ECO:0000313" key="2">
    <source>
        <dbReference type="EMBL" id="PRX48671.1"/>
    </source>
</evidence>
<dbReference type="Proteomes" id="UP000238362">
    <property type="component" value="Unassembled WGS sequence"/>
</dbReference>
<dbReference type="OrthoDB" id="3171622at2"/>
<dbReference type="RefSeq" id="WP_106178718.1">
    <property type="nucleotide sequence ID" value="NZ_PVNH01000004.1"/>
</dbReference>
<reference evidence="2 3" key="1">
    <citation type="submission" date="2018-03" db="EMBL/GenBank/DDBJ databases">
        <title>Genomic Encyclopedia of Type Strains, Phase III (KMG-III): the genomes of soil and plant-associated and newly described type strains.</title>
        <authorList>
            <person name="Whitman W."/>
        </authorList>
    </citation>
    <scope>NUCLEOTIDE SEQUENCE [LARGE SCALE GENOMIC DNA]</scope>
    <source>
        <strain evidence="2 3">CGMCC 4.7125</strain>
    </source>
</reference>
<dbReference type="AlphaFoldDB" id="A0A2T0LXB5"/>
<comment type="caution">
    <text evidence="2">The sequence shown here is derived from an EMBL/GenBank/DDBJ whole genome shotgun (WGS) entry which is preliminary data.</text>
</comment>
<name>A0A2T0LXB5_9PSEU</name>
<dbReference type="SUPFAM" id="SSF52540">
    <property type="entry name" value="P-loop containing nucleoside triphosphate hydrolases"/>
    <property type="match status" value="1"/>
</dbReference>
<feature type="region of interest" description="Disordered" evidence="1">
    <location>
        <begin position="1"/>
        <end position="32"/>
    </location>
</feature>
<dbReference type="Gene3D" id="3.40.50.300">
    <property type="entry name" value="P-loop containing nucleotide triphosphate hydrolases"/>
    <property type="match status" value="1"/>
</dbReference>
<dbReference type="EMBL" id="PVNH01000004">
    <property type="protein sequence ID" value="PRX48671.1"/>
    <property type="molecule type" value="Genomic_DNA"/>
</dbReference>
<protein>
    <submittedName>
        <fullName evidence="2">AAA domain-containing protein</fullName>
    </submittedName>
</protein>
<feature type="compositionally biased region" description="Polar residues" evidence="1">
    <location>
        <begin position="17"/>
        <end position="32"/>
    </location>
</feature>
<sequence>MSATQQSRPAENGAALQESQANSKSNTGTTTGIETWSQDALDAEWERHKLHLQELDHTQGIAEALVPAAHFYGRWLHDSSRPDTALAHEVIEEVWGSATALDDLGLVRPVAKAIAAGRRSPIIAVSANGMPVPTAAEYGRLMFERTAEAEKTKELARREGRRRADAAEAQATVAPPAALTGTQLLAQPDDEEVYLIDQLWPAEGNIVLAAQRKAGKTTTVLNVVRSLVDGQPFLGRYAVTPLRGCVEVWDLEMSPKQYRRWLRRQGVMHTDWLTVRHFRGNVASLNLLNPQIRAQLATQLRAANVQVLVLDCLRPLMDALGLDENRDFGRLSGPLDALKAESGVTELLVVHHAGHADQPGEARSRGDSRIRDWPDAEWFLARKDKADASPRMFWTFGREVDTKKAELTYEADHDRLSLGPDFSSRIRTLQQVGVHGPENPKDDPDLYSKVVEMIRDYGEPMAVSTMLEGLDIPKSTLQRYLKLWRTAKYLRGVPLSTRSQALGYEVVEEKQPRSIEPLDFPGVYAGQRPVEGSLKITSHVSRDQDQIEGYGSLVTHQEIRS</sequence>
<organism evidence="2 3">
    <name type="scientific">Prauserella shujinwangii</name>
    <dbReference type="NCBI Taxonomy" id="1453103"/>
    <lineage>
        <taxon>Bacteria</taxon>
        <taxon>Bacillati</taxon>
        <taxon>Actinomycetota</taxon>
        <taxon>Actinomycetes</taxon>
        <taxon>Pseudonocardiales</taxon>
        <taxon>Pseudonocardiaceae</taxon>
        <taxon>Prauserella</taxon>
    </lineage>
</organism>
<evidence type="ECO:0000313" key="3">
    <source>
        <dbReference type="Proteomes" id="UP000238362"/>
    </source>
</evidence>
<accession>A0A2T0LXB5</accession>
<evidence type="ECO:0000256" key="1">
    <source>
        <dbReference type="SAM" id="MobiDB-lite"/>
    </source>
</evidence>
<proteinExistence type="predicted"/>
<dbReference type="Pfam" id="PF13481">
    <property type="entry name" value="AAA_25"/>
    <property type="match status" value="1"/>
</dbReference>
<keyword evidence="3" id="KW-1185">Reference proteome</keyword>
<gene>
    <name evidence="2" type="ORF">B0I33_104489</name>
</gene>
<dbReference type="InterPro" id="IPR027417">
    <property type="entry name" value="P-loop_NTPase"/>
</dbReference>